<proteinExistence type="predicted"/>
<dbReference type="EMBL" id="VSSQ01059724">
    <property type="protein sequence ID" value="MPN13235.1"/>
    <property type="molecule type" value="Genomic_DNA"/>
</dbReference>
<reference evidence="1" key="1">
    <citation type="submission" date="2019-08" db="EMBL/GenBank/DDBJ databases">
        <authorList>
            <person name="Kucharzyk K."/>
            <person name="Murdoch R.W."/>
            <person name="Higgins S."/>
            <person name="Loffler F."/>
        </authorList>
    </citation>
    <scope>NUCLEOTIDE SEQUENCE</scope>
</reference>
<comment type="caution">
    <text evidence="1">The sequence shown here is derived from an EMBL/GenBank/DDBJ whole genome shotgun (WGS) entry which is preliminary data.</text>
</comment>
<dbReference type="AlphaFoldDB" id="A0A645FFQ7"/>
<name>A0A645FFQ7_9ZZZZ</name>
<protein>
    <submittedName>
        <fullName evidence="1">Uncharacterized protein</fullName>
    </submittedName>
</protein>
<gene>
    <name evidence="1" type="ORF">SDC9_160556</name>
</gene>
<evidence type="ECO:0000313" key="1">
    <source>
        <dbReference type="EMBL" id="MPN13235.1"/>
    </source>
</evidence>
<organism evidence="1">
    <name type="scientific">bioreactor metagenome</name>
    <dbReference type="NCBI Taxonomy" id="1076179"/>
    <lineage>
        <taxon>unclassified sequences</taxon>
        <taxon>metagenomes</taxon>
        <taxon>ecological metagenomes</taxon>
    </lineage>
</organism>
<accession>A0A645FFQ7</accession>
<sequence>MLEYTVRQIFKLLAQALFAVDHLTDLIFRMLLRCFQPGSDFTEISFQSGVDTVQAAQFVIKQFALITPVGFL</sequence>